<proteinExistence type="inferred from homology"/>
<keyword evidence="12" id="KW-1185">Reference proteome</keyword>
<evidence type="ECO:0000313" key="12">
    <source>
        <dbReference type="Proteomes" id="UP000287101"/>
    </source>
</evidence>
<dbReference type="CDD" id="cd02020">
    <property type="entry name" value="CMPK"/>
    <property type="match status" value="1"/>
</dbReference>
<dbReference type="EMBL" id="NGJY01000001">
    <property type="protein sequence ID" value="RSU04688.1"/>
    <property type="molecule type" value="Genomic_DNA"/>
</dbReference>
<dbReference type="GO" id="GO:0036431">
    <property type="term" value="F:dCMP kinase activity"/>
    <property type="evidence" value="ECO:0007669"/>
    <property type="project" value="InterPro"/>
</dbReference>
<dbReference type="GO" id="GO:0006220">
    <property type="term" value="P:pyrimidine nucleotide metabolic process"/>
    <property type="evidence" value="ECO:0007669"/>
    <property type="project" value="UniProtKB-UniRule"/>
</dbReference>
<dbReference type="Proteomes" id="UP000287101">
    <property type="component" value="Unassembled WGS sequence"/>
</dbReference>
<evidence type="ECO:0000256" key="1">
    <source>
        <dbReference type="ARBA" id="ARBA00009427"/>
    </source>
</evidence>
<dbReference type="Pfam" id="PF02224">
    <property type="entry name" value="Cytidylate_kin"/>
    <property type="match status" value="1"/>
</dbReference>
<keyword evidence="2 9" id="KW-0963">Cytoplasm</keyword>
<comment type="caution">
    <text evidence="11">The sequence shown here is derived from an EMBL/GenBank/DDBJ whole genome shotgun (WGS) entry which is preliminary data.</text>
</comment>
<evidence type="ECO:0000256" key="5">
    <source>
        <dbReference type="ARBA" id="ARBA00022777"/>
    </source>
</evidence>
<keyword evidence="4 9" id="KW-0547">Nucleotide-binding</keyword>
<comment type="catalytic activity">
    <reaction evidence="8 9">
        <text>CMP + ATP = CDP + ADP</text>
        <dbReference type="Rhea" id="RHEA:11600"/>
        <dbReference type="ChEBI" id="CHEBI:30616"/>
        <dbReference type="ChEBI" id="CHEBI:58069"/>
        <dbReference type="ChEBI" id="CHEBI:60377"/>
        <dbReference type="ChEBI" id="CHEBI:456216"/>
        <dbReference type="EC" id="2.7.4.25"/>
    </reaction>
</comment>
<gene>
    <name evidence="9" type="primary">cmk</name>
    <name evidence="11" type="ORF">CBF31_01330</name>
</gene>
<comment type="similarity">
    <text evidence="1 9">Belongs to the cytidylate kinase family. Type 1 subfamily.</text>
</comment>
<feature type="domain" description="Cytidylate kinase" evidence="10">
    <location>
        <begin position="6"/>
        <end position="218"/>
    </location>
</feature>
<evidence type="ECO:0000256" key="3">
    <source>
        <dbReference type="ARBA" id="ARBA00022679"/>
    </source>
</evidence>
<dbReference type="NCBIfam" id="TIGR00017">
    <property type="entry name" value="cmk"/>
    <property type="match status" value="1"/>
</dbReference>
<keyword evidence="6 9" id="KW-0067">ATP-binding</keyword>
<evidence type="ECO:0000256" key="9">
    <source>
        <dbReference type="HAMAP-Rule" id="MF_00238"/>
    </source>
</evidence>
<evidence type="ECO:0000256" key="4">
    <source>
        <dbReference type="ARBA" id="ARBA00022741"/>
    </source>
</evidence>
<dbReference type="AlphaFoldDB" id="A0A430AC09"/>
<evidence type="ECO:0000256" key="6">
    <source>
        <dbReference type="ARBA" id="ARBA00022840"/>
    </source>
</evidence>
<sequence length="226" mass="24762">MSKISIAIDGPASAGKSTVAKILAKDLGYIYLDTGAMYRAITYAALKSNCDLASEEAIAKLLPTTMITFKQTEQGQLVFINDEDVTEAIRKPDVTNAVSQVAAQAAVRTDLVRRQRAFGEEGGIVMDGRDIGTAVLPNAEVKIFLVASVVERAERRYKENIENGIETDFETLKKEIEDRDYKDTTRKISPLVQAEDAVKIDTTGMGIAEVVSAIKDQVTLKMDKKR</sequence>
<dbReference type="Gene3D" id="3.40.50.300">
    <property type="entry name" value="P-loop containing nucleotide triphosphate hydrolases"/>
    <property type="match status" value="1"/>
</dbReference>
<dbReference type="GO" id="GO:0015949">
    <property type="term" value="P:nucleobase-containing small molecule interconversion"/>
    <property type="evidence" value="ECO:0007669"/>
    <property type="project" value="TreeGrafter"/>
</dbReference>
<dbReference type="EC" id="2.7.4.25" evidence="9"/>
<protein>
    <recommendedName>
        <fullName evidence="9">Cytidylate kinase</fullName>
        <shortName evidence="9">CK</shortName>
        <ecNumber evidence="9">2.7.4.25</ecNumber>
    </recommendedName>
    <alternativeName>
        <fullName evidence="9">Cytidine monophosphate kinase</fullName>
        <shortName evidence="9">CMP kinase</shortName>
    </alternativeName>
</protein>
<organism evidence="11 12">
    <name type="scientific">Vagococcus fessus</name>
    <dbReference type="NCBI Taxonomy" id="120370"/>
    <lineage>
        <taxon>Bacteria</taxon>
        <taxon>Bacillati</taxon>
        <taxon>Bacillota</taxon>
        <taxon>Bacilli</taxon>
        <taxon>Lactobacillales</taxon>
        <taxon>Enterococcaceae</taxon>
        <taxon>Vagococcus</taxon>
    </lineage>
</organism>
<dbReference type="PANTHER" id="PTHR21299">
    <property type="entry name" value="CYTIDYLATE KINASE/PANTOATE-BETA-ALANINE LIGASE"/>
    <property type="match status" value="1"/>
</dbReference>
<dbReference type="SUPFAM" id="SSF52540">
    <property type="entry name" value="P-loop containing nucleoside triphosphate hydrolases"/>
    <property type="match status" value="1"/>
</dbReference>
<evidence type="ECO:0000259" key="10">
    <source>
        <dbReference type="Pfam" id="PF02224"/>
    </source>
</evidence>
<evidence type="ECO:0000256" key="8">
    <source>
        <dbReference type="ARBA" id="ARBA00048478"/>
    </source>
</evidence>
<dbReference type="HAMAP" id="MF_00238">
    <property type="entry name" value="Cytidyl_kinase_type1"/>
    <property type="match status" value="1"/>
</dbReference>
<keyword evidence="5 9" id="KW-0418">Kinase</keyword>
<dbReference type="InterPro" id="IPR003136">
    <property type="entry name" value="Cytidylate_kin"/>
</dbReference>
<dbReference type="InterPro" id="IPR011994">
    <property type="entry name" value="Cytidylate_kinase_dom"/>
</dbReference>
<dbReference type="GO" id="GO:0005524">
    <property type="term" value="F:ATP binding"/>
    <property type="evidence" value="ECO:0007669"/>
    <property type="project" value="UniProtKB-UniRule"/>
</dbReference>
<dbReference type="RefSeq" id="WP_126830192.1">
    <property type="nucleotide sequence ID" value="NZ_CBCRYB010000002.1"/>
</dbReference>
<comment type="catalytic activity">
    <reaction evidence="7 9">
        <text>dCMP + ATP = dCDP + ADP</text>
        <dbReference type="Rhea" id="RHEA:25094"/>
        <dbReference type="ChEBI" id="CHEBI:30616"/>
        <dbReference type="ChEBI" id="CHEBI:57566"/>
        <dbReference type="ChEBI" id="CHEBI:58593"/>
        <dbReference type="ChEBI" id="CHEBI:456216"/>
        <dbReference type="EC" id="2.7.4.25"/>
    </reaction>
</comment>
<evidence type="ECO:0000256" key="7">
    <source>
        <dbReference type="ARBA" id="ARBA00047615"/>
    </source>
</evidence>
<accession>A0A430AC09</accession>
<feature type="binding site" evidence="9">
    <location>
        <begin position="10"/>
        <end position="18"/>
    </location>
    <ligand>
        <name>ATP</name>
        <dbReference type="ChEBI" id="CHEBI:30616"/>
    </ligand>
</feature>
<comment type="subcellular location">
    <subcellularLocation>
        <location evidence="9">Cytoplasm</location>
    </subcellularLocation>
</comment>
<keyword evidence="3 9" id="KW-0808">Transferase</keyword>
<name>A0A430AC09_9ENTE</name>
<reference evidence="11 12" key="1">
    <citation type="submission" date="2017-05" db="EMBL/GenBank/DDBJ databases">
        <title>Vagococcus spp. assemblies.</title>
        <authorList>
            <person name="Gulvik C.A."/>
        </authorList>
    </citation>
    <scope>NUCLEOTIDE SEQUENCE [LARGE SCALE GENOMIC DNA]</scope>
    <source>
        <strain evidence="11 12">CCUG 41755</strain>
    </source>
</reference>
<dbReference type="GO" id="GO:0005829">
    <property type="term" value="C:cytosol"/>
    <property type="evidence" value="ECO:0007669"/>
    <property type="project" value="TreeGrafter"/>
</dbReference>
<dbReference type="OrthoDB" id="9807434at2"/>
<dbReference type="FunFam" id="3.40.50.300:FF:000484">
    <property type="entry name" value="Cytidylate kinase"/>
    <property type="match status" value="1"/>
</dbReference>
<evidence type="ECO:0000256" key="2">
    <source>
        <dbReference type="ARBA" id="ARBA00022490"/>
    </source>
</evidence>
<dbReference type="InterPro" id="IPR027417">
    <property type="entry name" value="P-loop_NTPase"/>
</dbReference>
<evidence type="ECO:0000313" key="11">
    <source>
        <dbReference type="EMBL" id="RSU04688.1"/>
    </source>
</evidence>
<dbReference type="GO" id="GO:0036430">
    <property type="term" value="F:CMP kinase activity"/>
    <property type="evidence" value="ECO:0007669"/>
    <property type="project" value="RHEA"/>
</dbReference>
<dbReference type="PANTHER" id="PTHR21299:SF2">
    <property type="entry name" value="CYTIDYLATE KINASE"/>
    <property type="match status" value="1"/>
</dbReference>